<proteinExistence type="predicted"/>
<feature type="compositionally biased region" description="Polar residues" evidence="1">
    <location>
        <begin position="89"/>
        <end position="100"/>
    </location>
</feature>
<evidence type="ECO:0000313" key="3">
    <source>
        <dbReference type="Proteomes" id="UP000095038"/>
    </source>
</evidence>
<reference evidence="3" key="1">
    <citation type="submission" date="2016-05" db="EMBL/GenBank/DDBJ databases">
        <title>Comparative genomics of biotechnologically important yeasts.</title>
        <authorList>
            <consortium name="DOE Joint Genome Institute"/>
            <person name="Riley R."/>
            <person name="Haridas S."/>
            <person name="Wolfe K.H."/>
            <person name="Lopes M.R."/>
            <person name="Hittinger C.T."/>
            <person name="Goker M."/>
            <person name="Salamov A."/>
            <person name="Wisecaver J."/>
            <person name="Long T.M."/>
            <person name="Aerts A.L."/>
            <person name="Barry K."/>
            <person name="Choi C."/>
            <person name="Clum A."/>
            <person name="Coughlan A.Y."/>
            <person name="Deshpande S."/>
            <person name="Douglass A.P."/>
            <person name="Hanson S.J."/>
            <person name="Klenk H.-P."/>
            <person name="Labutti K."/>
            <person name="Lapidus A."/>
            <person name="Lindquist E."/>
            <person name="Lipzen A."/>
            <person name="Meier-Kolthoff J.P."/>
            <person name="Ohm R.A."/>
            <person name="Otillar R.P."/>
            <person name="Pangilinan J."/>
            <person name="Peng Y."/>
            <person name="Rokas A."/>
            <person name="Rosa C.A."/>
            <person name="Scheuner C."/>
            <person name="Sibirny A.A."/>
            <person name="Slot J.C."/>
            <person name="Stielow J.B."/>
            <person name="Sun H."/>
            <person name="Kurtzman C.P."/>
            <person name="Blackwell M."/>
            <person name="Grigoriev I.V."/>
            <person name="Jeffries T.W."/>
        </authorList>
    </citation>
    <scope>NUCLEOTIDE SEQUENCE [LARGE SCALE GENOMIC DNA]</scope>
    <source>
        <strain evidence="3">DSM 1968</strain>
    </source>
</reference>
<dbReference type="EMBL" id="KV454475">
    <property type="protein sequence ID" value="ODV64379.1"/>
    <property type="molecule type" value="Genomic_DNA"/>
</dbReference>
<dbReference type="AlphaFoldDB" id="A0A1D2VS07"/>
<feature type="region of interest" description="Disordered" evidence="1">
    <location>
        <begin position="1"/>
        <end position="23"/>
    </location>
</feature>
<name>A0A1D2VS07_9ASCO</name>
<feature type="compositionally biased region" description="Low complexity" evidence="1">
    <location>
        <begin position="67"/>
        <end position="88"/>
    </location>
</feature>
<organism evidence="2 3">
    <name type="scientific">Ascoidea rubescens DSM 1968</name>
    <dbReference type="NCBI Taxonomy" id="1344418"/>
    <lineage>
        <taxon>Eukaryota</taxon>
        <taxon>Fungi</taxon>
        <taxon>Dikarya</taxon>
        <taxon>Ascomycota</taxon>
        <taxon>Saccharomycotina</taxon>
        <taxon>Saccharomycetes</taxon>
        <taxon>Ascoideaceae</taxon>
        <taxon>Ascoidea</taxon>
    </lineage>
</organism>
<dbReference type="InParanoid" id="A0A1D2VS07"/>
<keyword evidence="3" id="KW-1185">Reference proteome</keyword>
<dbReference type="GeneID" id="30966153"/>
<feature type="compositionally biased region" description="Polar residues" evidence="1">
    <location>
        <begin position="55"/>
        <end position="66"/>
    </location>
</feature>
<gene>
    <name evidence="2" type="ORF">ASCRUDRAFT_74017</name>
</gene>
<evidence type="ECO:0000256" key="1">
    <source>
        <dbReference type="SAM" id="MobiDB-lite"/>
    </source>
</evidence>
<dbReference type="Proteomes" id="UP000095038">
    <property type="component" value="Unassembled WGS sequence"/>
</dbReference>
<dbReference type="RefSeq" id="XP_020050686.1">
    <property type="nucleotide sequence ID" value="XM_020192517.1"/>
</dbReference>
<evidence type="ECO:0000313" key="2">
    <source>
        <dbReference type="EMBL" id="ODV64379.1"/>
    </source>
</evidence>
<protein>
    <submittedName>
        <fullName evidence="2">Uncharacterized protein</fullName>
    </submittedName>
</protein>
<feature type="region of interest" description="Disordered" evidence="1">
    <location>
        <begin position="47"/>
        <end position="108"/>
    </location>
</feature>
<accession>A0A1D2VS07</accession>
<sequence>MMNSNNNINVNAATNNNSNINSNNLSNIGVTHFKNNDIMMMGIPGKSTDLPMRLSKSNGSLSSKYNSQSHLQSQISSQNPNQLQSQQIHRSSYSIKNSYPHSRVKNWA</sequence>